<evidence type="ECO:0000313" key="2">
    <source>
        <dbReference type="EMBL" id="KAK9949738.1"/>
    </source>
</evidence>
<name>A0AAW1YM43_RUBAR</name>
<reference evidence="2 3" key="1">
    <citation type="journal article" date="2023" name="G3 (Bethesda)">
        <title>A chromosome-length genome assembly and annotation of blackberry (Rubus argutus, cv. 'Hillquist').</title>
        <authorList>
            <person name="Bruna T."/>
            <person name="Aryal R."/>
            <person name="Dudchenko O."/>
            <person name="Sargent D.J."/>
            <person name="Mead D."/>
            <person name="Buti M."/>
            <person name="Cavallini A."/>
            <person name="Hytonen T."/>
            <person name="Andres J."/>
            <person name="Pham M."/>
            <person name="Weisz D."/>
            <person name="Mascagni F."/>
            <person name="Usai G."/>
            <person name="Natali L."/>
            <person name="Bassil N."/>
            <person name="Fernandez G.E."/>
            <person name="Lomsadze A."/>
            <person name="Armour M."/>
            <person name="Olukolu B."/>
            <person name="Poorten T."/>
            <person name="Britton C."/>
            <person name="Davik J."/>
            <person name="Ashrafi H."/>
            <person name="Aiden E.L."/>
            <person name="Borodovsky M."/>
            <person name="Worthington M."/>
        </authorList>
    </citation>
    <scope>NUCLEOTIDE SEQUENCE [LARGE SCALE GENOMIC DNA]</scope>
    <source>
        <strain evidence="2">PI 553951</strain>
    </source>
</reference>
<dbReference type="EMBL" id="JBEDUW010000001">
    <property type="protein sequence ID" value="KAK9949738.1"/>
    <property type="molecule type" value="Genomic_DNA"/>
</dbReference>
<evidence type="ECO:0000256" key="1">
    <source>
        <dbReference type="SAM" id="MobiDB-lite"/>
    </source>
</evidence>
<accession>A0AAW1YM43</accession>
<keyword evidence="3" id="KW-1185">Reference proteome</keyword>
<feature type="compositionally biased region" description="Basic and acidic residues" evidence="1">
    <location>
        <begin position="12"/>
        <end position="39"/>
    </location>
</feature>
<sequence>MLDHLKGYLNKYRETEGEKNSMVRGPEDHNHSSHDDHHINNNQIHDGANEINTVGINKGEYWLWREFGDLWDGNANHLLNGIGW</sequence>
<dbReference type="Proteomes" id="UP001457282">
    <property type="component" value="Unassembled WGS sequence"/>
</dbReference>
<organism evidence="2 3">
    <name type="scientific">Rubus argutus</name>
    <name type="common">Southern blackberry</name>
    <dbReference type="NCBI Taxonomy" id="59490"/>
    <lineage>
        <taxon>Eukaryota</taxon>
        <taxon>Viridiplantae</taxon>
        <taxon>Streptophyta</taxon>
        <taxon>Embryophyta</taxon>
        <taxon>Tracheophyta</taxon>
        <taxon>Spermatophyta</taxon>
        <taxon>Magnoliopsida</taxon>
        <taxon>eudicotyledons</taxon>
        <taxon>Gunneridae</taxon>
        <taxon>Pentapetalae</taxon>
        <taxon>rosids</taxon>
        <taxon>fabids</taxon>
        <taxon>Rosales</taxon>
        <taxon>Rosaceae</taxon>
        <taxon>Rosoideae</taxon>
        <taxon>Rosoideae incertae sedis</taxon>
        <taxon>Rubus</taxon>
    </lineage>
</organism>
<comment type="caution">
    <text evidence="2">The sequence shown here is derived from an EMBL/GenBank/DDBJ whole genome shotgun (WGS) entry which is preliminary data.</text>
</comment>
<gene>
    <name evidence="2" type="ORF">M0R45_005254</name>
</gene>
<dbReference type="AlphaFoldDB" id="A0AAW1YM43"/>
<evidence type="ECO:0000313" key="3">
    <source>
        <dbReference type="Proteomes" id="UP001457282"/>
    </source>
</evidence>
<proteinExistence type="predicted"/>
<protein>
    <submittedName>
        <fullName evidence="2">Uncharacterized protein</fullName>
    </submittedName>
</protein>
<feature type="region of interest" description="Disordered" evidence="1">
    <location>
        <begin position="12"/>
        <end position="46"/>
    </location>
</feature>